<dbReference type="PROSITE" id="PS50878">
    <property type="entry name" value="RT_POL"/>
    <property type="match status" value="1"/>
</dbReference>
<dbReference type="PANTHER" id="PTHR33332">
    <property type="entry name" value="REVERSE TRANSCRIPTASE DOMAIN-CONTAINING PROTEIN"/>
    <property type="match status" value="1"/>
</dbReference>
<keyword evidence="3" id="KW-1185">Reference proteome</keyword>
<comment type="caution">
    <text evidence="2">The sequence shown here is derived from an EMBL/GenBank/DDBJ whole genome shotgun (WGS) entry which is preliminary data.</text>
</comment>
<dbReference type="Pfam" id="PF00078">
    <property type="entry name" value="RVT_1"/>
    <property type="match status" value="1"/>
</dbReference>
<proteinExistence type="predicted"/>
<evidence type="ECO:0000313" key="3">
    <source>
        <dbReference type="Proteomes" id="UP001497623"/>
    </source>
</evidence>
<gene>
    <name evidence="2" type="ORF">MNOR_LOCUS35445</name>
</gene>
<dbReference type="Proteomes" id="UP001497623">
    <property type="component" value="Unassembled WGS sequence"/>
</dbReference>
<dbReference type="AlphaFoldDB" id="A0AAV2SEU8"/>
<dbReference type="InterPro" id="IPR043502">
    <property type="entry name" value="DNA/RNA_pol_sf"/>
</dbReference>
<organism evidence="2 3">
    <name type="scientific">Meganyctiphanes norvegica</name>
    <name type="common">Northern krill</name>
    <name type="synonym">Thysanopoda norvegica</name>
    <dbReference type="NCBI Taxonomy" id="48144"/>
    <lineage>
        <taxon>Eukaryota</taxon>
        <taxon>Metazoa</taxon>
        <taxon>Ecdysozoa</taxon>
        <taxon>Arthropoda</taxon>
        <taxon>Crustacea</taxon>
        <taxon>Multicrustacea</taxon>
        <taxon>Malacostraca</taxon>
        <taxon>Eumalacostraca</taxon>
        <taxon>Eucarida</taxon>
        <taxon>Euphausiacea</taxon>
        <taxon>Euphausiidae</taxon>
        <taxon>Meganyctiphanes</taxon>
    </lineage>
</organism>
<dbReference type="EMBL" id="CAXKWB010059208">
    <property type="protein sequence ID" value="CAL4181681.1"/>
    <property type="molecule type" value="Genomic_DNA"/>
</dbReference>
<feature type="domain" description="Reverse transcriptase" evidence="1">
    <location>
        <begin position="1"/>
        <end position="123"/>
    </location>
</feature>
<accession>A0AAV2SEU8</accession>
<dbReference type="SUPFAM" id="SSF56672">
    <property type="entry name" value="DNA/RNA polymerases"/>
    <property type="match status" value="1"/>
</dbReference>
<name>A0AAV2SEU8_MEGNR</name>
<feature type="non-terminal residue" evidence="2">
    <location>
        <position position="123"/>
    </location>
</feature>
<dbReference type="GO" id="GO:0071897">
    <property type="term" value="P:DNA biosynthetic process"/>
    <property type="evidence" value="ECO:0007669"/>
    <property type="project" value="UniProtKB-ARBA"/>
</dbReference>
<protein>
    <recommendedName>
        <fullName evidence="1">Reverse transcriptase domain-containing protein</fullName>
    </recommendedName>
</protein>
<evidence type="ECO:0000313" key="2">
    <source>
        <dbReference type="EMBL" id="CAL4181681.1"/>
    </source>
</evidence>
<sequence>MLSLDNNNMTCGIFLDLTKAFDTVNHEILIDKLEHYGIRGKALELFRSYLENRKQYTSLNNFNSNTKSITCGVPQGSVLGPLFFILFINDLPNCCSLGNVRIFADDTNIFFHANNIQEIINTG</sequence>
<reference evidence="2 3" key="1">
    <citation type="submission" date="2024-05" db="EMBL/GenBank/DDBJ databases">
        <authorList>
            <person name="Wallberg A."/>
        </authorList>
    </citation>
    <scope>NUCLEOTIDE SEQUENCE [LARGE SCALE GENOMIC DNA]</scope>
</reference>
<evidence type="ECO:0000259" key="1">
    <source>
        <dbReference type="PROSITE" id="PS50878"/>
    </source>
</evidence>
<dbReference type="InterPro" id="IPR000477">
    <property type="entry name" value="RT_dom"/>
</dbReference>